<organism evidence="1">
    <name type="scientific">marine sediment metagenome</name>
    <dbReference type="NCBI Taxonomy" id="412755"/>
    <lineage>
        <taxon>unclassified sequences</taxon>
        <taxon>metagenomes</taxon>
        <taxon>ecological metagenomes</taxon>
    </lineage>
</organism>
<proteinExistence type="predicted"/>
<sequence length="71" mass="8347">SDNNIFPDLLTEEDLIKFLRIPSVSKAQDYHNVIAHLKRIHDLPCIHICRQPLYPIEAVRKWIGEKTILEK</sequence>
<accession>A0A0F8ZP43</accession>
<evidence type="ECO:0000313" key="1">
    <source>
        <dbReference type="EMBL" id="KKK95637.1"/>
    </source>
</evidence>
<gene>
    <name evidence="1" type="ORF">LCGC14_2670810</name>
</gene>
<dbReference type="EMBL" id="LAZR01046824">
    <property type="protein sequence ID" value="KKK95637.1"/>
    <property type="molecule type" value="Genomic_DNA"/>
</dbReference>
<comment type="caution">
    <text evidence="1">The sequence shown here is derived from an EMBL/GenBank/DDBJ whole genome shotgun (WGS) entry which is preliminary data.</text>
</comment>
<protein>
    <submittedName>
        <fullName evidence="1">Uncharacterized protein</fullName>
    </submittedName>
</protein>
<reference evidence="1" key="1">
    <citation type="journal article" date="2015" name="Nature">
        <title>Complex archaea that bridge the gap between prokaryotes and eukaryotes.</title>
        <authorList>
            <person name="Spang A."/>
            <person name="Saw J.H."/>
            <person name="Jorgensen S.L."/>
            <person name="Zaremba-Niedzwiedzka K."/>
            <person name="Martijn J."/>
            <person name="Lind A.E."/>
            <person name="van Eijk R."/>
            <person name="Schleper C."/>
            <person name="Guy L."/>
            <person name="Ettema T.J."/>
        </authorList>
    </citation>
    <scope>NUCLEOTIDE SEQUENCE</scope>
</reference>
<feature type="non-terminal residue" evidence="1">
    <location>
        <position position="1"/>
    </location>
</feature>
<name>A0A0F8ZP43_9ZZZZ</name>
<dbReference type="AlphaFoldDB" id="A0A0F8ZP43"/>